<reference evidence="1 2" key="1">
    <citation type="submission" date="2014-04" db="EMBL/GenBank/DDBJ databases">
        <authorList>
            <consortium name="DOE Joint Genome Institute"/>
            <person name="Kuo A."/>
            <person name="Kohler A."/>
            <person name="Jargeat P."/>
            <person name="Nagy L.G."/>
            <person name="Floudas D."/>
            <person name="Copeland A."/>
            <person name="Barry K.W."/>
            <person name="Cichocki N."/>
            <person name="Veneault-Fourrey C."/>
            <person name="LaButti K."/>
            <person name="Lindquist E.A."/>
            <person name="Lipzen A."/>
            <person name="Lundell T."/>
            <person name="Morin E."/>
            <person name="Murat C."/>
            <person name="Sun H."/>
            <person name="Tunlid A."/>
            <person name="Henrissat B."/>
            <person name="Grigoriev I.V."/>
            <person name="Hibbett D.S."/>
            <person name="Martin F."/>
            <person name="Nordberg H.P."/>
            <person name="Cantor M.N."/>
            <person name="Hua S.X."/>
        </authorList>
    </citation>
    <scope>NUCLEOTIDE SEQUENCE [LARGE SCALE GENOMIC DNA]</scope>
    <source>
        <strain evidence="1 2">Ve08.2h10</strain>
    </source>
</reference>
<protein>
    <submittedName>
        <fullName evidence="1">Uncharacterized protein</fullName>
    </submittedName>
</protein>
<keyword evidence="2" id="KW-1185">Reference proteome</keyword>
<reference evidence="2" key="2">
    <citation type="submission" date="2015-01" db="EMBL/GenBank/DDBJ databases">
        <title>Evolutionary Origins and Diversification of the Mycorrhizal Mutualists.</title>
        <authorList>
            <consortium name="DOE Joint Genome Institute"/>
            <consortium name="Mycorrhizal Genomics Consortium"/>
            <person name="Kohler A."/>
            <person name="Kuo A."/>
            <person name="Nagy L.G."/>
            <person name="Floudas D."/>
            <person name="Copeland A."/>
            <person name="Barry K.W."/>
            <person name="Cichocki N."/>
            <person name="Veneault-Fourrey C."/>
            <person name="LaButti K."/>
            <person name="Lindquist E.A."/>
            <person name="Lipzen A."/>
            <person name="Lundell T."/>
            <person name="Morin E."/>
            <person name="Murat C."/>
            <person name="Riley R."/>
            <person name="Ohm R."/>
            <person name="Sun H."/>
            <person name="Tunlid A."/>
            <person name="Henrissat B."/>
            <person name="Grigoriev I.V."/>
            <person name="Hibbett D.S."/>
            <person name="Martin F."/>
        </authorList>
    </citation>
    <scope>NUCLEOTIDE SEQUENCE [LARGE SCALE GENOMIC DNA]</scope>
    <source>
        <strain evidence="2">Ve08.2h10</strain>
    </source>
</reference>
<dbReference type="HOGENOM" id="CLU_2655200_0_0_1"/>
<dbReference type="InParanoid" id="A0A0D0E4H0"/>
<dbReference type="Proteomes" id="UP000054538">
    <property type="component" value="Unassembled WGS sequence"/>
</dbReference>
<proteinExistence type="predicted"/>
<gene>
    <name evidence="1" type="ORF">PAXRUDRAFT_826350</name>
</gene>
<evidence type="ECO:0000313" key="1">
    <source>
        <dbReference type="EMBL" id="KIK96079.1"/>
    </source>
</evidence>
<dbReference type="AlphaFoldDB" id="A0A0D0E4H0"/>
<organism evidence="1 2">
    <name type="scientific">Paxillus rubicundulus Ve08.2h10</name>
    <dbReference type="NCBI Taxonomy" id="930991"/>
    <lineage>
        <taxon>Eukaryota</taxon>
        <taxon>Fungi</taxon>
        <taxon>Dikarya</taxon>
        <taxon>Basidiomycota</taxon>
        <taxon>Agaricomycotina</taxon>
        <taxon>Agaricomycetes</taxon>
        <taxon>Agaricomycetidae</taxon>
        <taxon>Boletales</taxon>
        <taxon>Paxilineae</taxon>
        <taxon>Paxillaceae</taxon>
        <taxon>Paxillus</taxon>
    </lineage>
</organism>
<accession>A0A0D0E4H0</accession>
<evidence type="ECO:0000313" key="2">
    <source>
        <dbReference type="Proteomes" id="UP000054538"/>
    </source>
</evidence>
<dbReference type="EMBL" id="KN825005">
    <property type="protein sequence ID" value="KIK96079.1"/>
    <property type="molecule type" value="Genomic_DNA"/>
</dbReference>
<sequence length="76" mass="8822">MTPRTNKESRNWRLYFDWQAECVWSHLPSQPICLKRPVVRMAQEVAFFVAHPPITDLHLWTGADPRTGMLSARCLG</sequence>
<name>A0A0D0E4H0_9AGAM</name>